<proteinExistence type="predicted"/>
<comment type="caution">
    <text evidence="1">The sequence shown here is derived from an EMBL/GenBank/DDBJ whole genome shotgun (WGS) entry which is preliminary data.</text>
</comment>
<name>A0ABS7H9N7_9HYPH</name>
<dbReference type="RefSeq" id="WP_220371781.1">
    <property type="nucleotide sequence ID" value="NZ_JAEUAO010000002.1"/>
</dbReference>
<dbReference type="Pfam" id="PF10604">
    <property type="entry name" value="Polyketide_cyc2"/>
    <property type="match status" value="1"/>
</dbReference>
<dbReference type="SUPFAM" id="SSF55961">
    <property type="entry name" value="Bet v1-like"/>
    <property type="match status" value="1"/>
</dbReference>
<sequence length="155" mass="18073">MSSTGFHLVTEWILDSSVEDVWRVLNAPEAWPDWWPCVKQVDVLREGDEAGIGSVLRLRWSTALPYELTFEMQTVRVEPFSTIEGQATGQLEGIGRWTLRPEGSKCHVRYDWIVNVTKPWMVIFSLILKPIFRWNHNIVMERGRRGLVRHLARKT</sequence>
<organism evidence="1 2">
    <name type="scientific">Rhizobium herbae</name>
    <dbReference type="NCBI Taxonomy" id="508661"/>
    <lineage>
        <taxon>Bacteria</taxon>
        <taxon>Pseudomonadati</taxon>
        <taxon>Pseudomonadota</taxon>
        <taxon>Alphaproteobacteria</taxon>
        <taxon>Hyphomicrobiales</taxon>
        <taxon>Rhizobiaceae</taxon>
        <taxon>Rhizobium/Agrobacterium group</taxon>
        <taxon>Rhizobium</taxon>
    </lineage>
</organism>
<gene>
    <name evidence="1" type="ORF">JNB71_10745</name>
</gene>
<dbReference type="InterPro" id="IPR019587">
    <property type="entry name" value="Polyketide_cyclase/dehydratase"/>
</dbReference>
<dbReference type="CDD" id="cd07824">
    <property type="entry name" value="SRPBCC_6"/>
    <property type="match status" value="1"/>
</dbReference>
<dbReference type="Gene3D" id="3.30.530.20">
    <property type="match status" value="1"/>
</dbReference>
<accession>A0ABS7H9N7</accession>
<dbReference type="Proteomes" id="UP000757604">
    <property type="component" value="Unassembled WGS sequence"/>
</dbReference>
<evidence type="ECO:0000313" key="2">
    <source>
        <dbReference type="Proteomes" id="UP000757604"/>
    </source>
</evidence>
<protein>
    <submittedName>
        <fullName evidence="1">SRPBCC family protein</fullName>
    </submittedName>
</protein>
<dbReference type="EMBL" id="JAEUAO010000002">
    <property type="protein sequence ID" value="MBW9063798.1"/>
    <property type="molecule type" value="Genomic_DNA"/>
</dbReference>
<reference evidence="1 2" key="1">
    <citation type="journal article" date="2021" name="MBio">
        <title>Poor Competitiveness of Bradyrhizobium in Pigeon Pea Root Colonization in Indian Soils.</title>
        <authorList>
            <person name="Chalasani D."/>
            <person name="Basu A."/>
            <person name="Pullabhotla S.V.S.R.N."/>
            <person name="Jorrin B."/>
            <person name="Neal A.L."/>
            <person name="Poole P.S."/>
            <person name="Podile A.R."/>
            <person name="Tkacz A."/>
        </authorList>
    </citation>
    <scope>NUCLEOTIDE SEQUENCE [LARGE SCALE GENOMIC DNA]</scope>
    <source>
        <strain evidence="1 2">HU44</strain>
    </source>
</reference>
<keyword evidence="2" id="KW-1185">Reference proteome</keyword>
<dbReference type="InterPro" id="IPR023393">
    <property type="entry name" value="START-like_dom_sf"/>
</dbReference>
<evidence type="ECO:0000313" key="1">
    <source>
        <dbReference type="EMBL" id="MBW9063798.1"/>
    </source>
</evidence>